<evidence type="ECO:0000256" key="2">
    <source>
        <dbReference type="ARBA" id="ARBA00023004"/>
    </source>
</evidence>
<proteinExistence type="inferred from homology"/>
<evidence type="ECO:0000313" key="7">
    <source>
        <dbReference type="Proteomes" id="UP001165082"/>
    </source>
</evidence>
<evidence type="ECO:0000256" key="4">
    <source>
        <dbReference type="SAM" id="MobiDB-lite"/>
    </source>
</evidence>
<reference evidence="6" key="1">
    <citation type="submission" date="2022-07" db="EMBL/GenBank/DDBJ databases">
        <title>Genome analysis of Parmales, a sister group of diatoms, reveals the evolutionary specialization of diatoms from phago-mixotrophs to photoautotrophs.</title>
        <authorList>
            <person name="Ban H."/>
            <person name="Sato S."/>
            <person name="Yoshikawa S."/>
            <person name="Kazumasa Y."/>
            <person name="Nakamura Y."/>
            <person name="Ichinomiya M."/>
            <person name="Saitoh K."/>
            <person name="Sato N."/>
            <person name="Blanc-Mathieu R."/>
            <person name="Endo H."/>
            <person name="Kuwata A."/>
            <person name="Ogata H."/>
        </authorList>
    </citation>
    <scope>NUCLEOTIDE SEQUENCE</scope>
</reference>
<name>A0A9W7G4K3_9STRA</name>
<accession>A0A9W7G4K3</accession>
<protein>
    <recommendedName>
        <fullName evidence="5">Fe2OG dioxygenase domain-containing protein</fullName>
    </recommendedName>
</protein>
<gene>
    <name evidence="6" type="ORF">TrRE_jg9223</name>
</gene>
<evidence type="ECO:0000256" key="3">
    <source>
        <dbReference type="RuleBase" id="RU003682"/>
    </source>
</evidence>
<dbReference type="OrthoDB" id="420380at2759"/>
<dbReference type="PANTHER" id="PTHR10869">
    <property type="entry name" value="PROLYL 4-HYDROXYLASE ALPHA SUBUNIT"/>
    <property type="match status" value="1"/>
</dbReference>
<keyword evidence="2 3" id="KW-0408">Iron</keyword>
<dbReference type="Gene3D" id="2.60.120.620">
    <property type="entry name" value="q2cbj1_9rhob like domain"/>
    <property type="match status" value="1"/>
</dbReference>
<keyword evidence="3" id="KW-0560">Oxidoreductase</keyword>
<feature type="domain" description="Fe2OG dioxygenase" evidence="5">
    <location>
        <begin position="10"/>
        <end position="166"/>
    </location>
</feature>
<dbReference type="InterPro" id="IPR044862">
    <property type="entry name" value="Pro_4_hyd_alph_FE2OG_OXY"/>
</dbReference>
<evidence type="ECO:0000256" key="1">
    <source>
        <dbReference type="ARBA" id="ARBA00022723"/>
    </source>
</evidence>
<dbReference type="Pfam" id="PF13640">
    <property type="entry name" value="2OG-FeII_Oxy_3"/>
    <property type="match status" value="1"/>
</dbReference>
<dbReference type="GO" id="GO:0005783">
    <property type="term" value="C:endoplasmic reticulum"/>
    <property type="evidence" value="ECO:0007669"/>
    <property type="project" value="TreeGrafter"/>
</dbReference>
<keyword evidence="1 3" id="KW-0479">Metal-binding</keyword>
<comment type="similarity">
    <text evidence="3">Belongs to the iron/ascorbate-dependent oxidoreductase family.</text>
</comment>
<sequence length="272" mass="30639">MGLNTYNEELADGLQVLRYNVSTAYKSHLDYLDMTPTSDHNFDSAGVGTNRFATILLYMVDFDPSDGGETVFSYGEPYKPQKTPPTYLEAVEEARTYSSLFKVNSWEEKMVAECKSQLSVSPKRAKSVLFYTQHPDGRVDKRSKHGGCPVLTDEKSKWAANLWVWNGPRMGYSTAPSKNQETIKTRGSKRKKKDPTKLPGARRVIFKNDGGDLKFNKASLYYQETLWGDFGPGKSHSVNSFKGHVWNVKGDDGEVLLTWIVEDGEGDQHFVI</sequence>
<dbReference type="Proteomes" id="UP001165082">
    <property type="component" value="Unassembled WGS sequence"/>
</dbReference>
<dbReference type="InterPro" id="IPR005123">
    <property type="entry name" value="Oxoglu/Fe-dep_dioxygenase_dom"/>
</dbReference>
<feature type="region of interest" description="Disordered" evidence="4">
    <location>
        <begin position="174"/>
        <end position="199"/>
    </location>
</feature>
<evidence type="ECO:0000259" key="5">
    <source>
        <dbReference type="PROSITE" id="PS51471"/>
    </source>
</evidence>
<dbReference type="EMBL" id="BRXZ01007715">
    <property type="protein sequence ID" value="GMI32777.1"/>
    <property type="molecule type" value="Genomic_DNA"/>
</dbReference>
<organism evidence="6 7">
    <name type="scientific">Triparma retinervis</name>
    <dbReference type="NCBI Taxonomy" id="2557542"/>
    <lineage>
        <taxon>Eukaryota</taxon>
        <taxon>Sar</taxon>
        <taxon>Stramenopiles</taxon>
        <taxon>Ochrophyta</taxon>
        <taxon>Bolidophyceae</taxon>
        <taxon>Parmales</taxon>
        <taxon>Triparmaceae</taxon>
        <taxon>Triparma</taxon>
    </lineage>
</organism>
<dbReference type="GO" id="GO:0004656">
    <property type="term" value="F:procollagen-proline 4-dioxygenase activity"/>
    <property type="evidence" value="ECO:0007669"/>
    <property type="project" value="TreeGrafter"/>
</dbReference>
<dbReference type="AlphaFoldDB" id="A0A9W7G4K3"/>
<dbReference type="PANTHER" id="PTHR10869:SF226">
    <property type="entry name" value="PROLYL 4-HYDROXYLASE ALPHA SUBUNIT DOMAIN-CONTAINING PROTEIN"/>
    <property type="match status" value="1"/>
</dbReference>
<evidence type="ECO:0000313" key="6">
    <source>
        <dbReference type="EMBL" id="GMI32777.1"/>
    </source>
</evidence>
<dbReference type="GO" id="GO:0046872">
    <property type="term" value="F:metal ion binding"/>
    <property type="evidence" value="ECO:0007669"/>
    <property type="project" value="UniProtKB-KW"/>
</dbReference>
<dbReference type="PROSITE" id="PS51471">
    <property type="entry name" value="FE2OG_OXY"/>
    <property type="match status" value="1"/>
</dbReference>
<keyword evidence="7" id="KW-1185">Reference proteome</keyword>
<comment type="caution">
    <text evidence="6">The sequence shown here is derived from an EMBL/GenBank/DDBJ whole genome shotgun (WGS) entry which is preliminary data.</text>
</comment>
<dbReference type="InterPro" id="IPR045054">
    <property type="entry name" value="P4HA-like"/>
</dbReference>